<dbReference type="Gene3D" id="3.40.50.300">
    <property type="entry name" value="P-loop containing nucleotide triphosphate hydrolases"/>
    <property type="match status" value="1"/>
</dbReference>
<gene>
    <name evidence="2" type="ORF">MGAL_10B006005</name>
</gene>
<protein>
    <submittedName>
        <fullName evidence="2">Uncharacterized protein</fullName>
    </submittedName>
</protein>
<accession>A0A8B6CRP4</accession>
<evidence type="ECO:0000313" key="2">
    <source>
        <dbReference type="EMBL" id="VDI09070.1"/>
    </source>
</evidence>
<comment type="caution">
    <text evidence="2">The sequence shown here is derived from an EMBL/GenBank/DDBJ whole genome shotgun (WGS) entry which is preliminary data.</text>
</comment>
<evidence type="ECO:0000256" key="1">
    <source>
        <dbReference type="SAM" id="Phobius"/>
    </source>
</evidence>
<proteinExistence type="predicted"/>
<sequence>MENDLSSAEDFDDVVPAEDVVPDKTKNKHWDRKLELIKDLKRSVGTVRTGKTNLNVVVIGTTGCGKSSFINTALTSFRQDKWQLYSTVGKNSGNITNITQHFKSFRADKTYFKEDKKVLFPTFIDINGLEDDKDDFNRAFLRALFDGKIYEDEQLTTLLKMYQSNPNGFKKTMSGRTEYLKINRNIVVTSADPTEPLPKDLFKCIKQVADDVKGIPIFGVMTKKDKFERNEQIPKRIDDFLGNLGITKDSFKWIENYCPDVDKDMKYHRTVYPSIDVPVLKLITQVINPDIGPKDLMEDRPGFLARIILKVVSLVSTLIQIAIWVLFLVLFIIATYEDKNKDLCTAYKILSKQLGFTLPDIGRICQEPREIKGMIFLIALIAFSLFLFLLPYIVKKFMRKGLQTCLSVISIFILTTLVYIYNDQITHWLLIR</sequence>
<dbReference type="Proteomes" id="UP000596742">
    <property type="component" value="Unassembled WGS sequence"/>
</dbReference>
<dbReference type="SUPFAM" id="SSF52540">
    <property type="entry name" value="P-loop containing nucleoside triphosphate hydrolases"/>
    <property type="match status" value="1"/>
</dbReference>
<evidence type="ECO:0000313" key="3">
    <source>
        <dbReference type="Proteomes" id="UP000596742"/>
    </source>
</evidence>
<name>A0A8B6CRP4_MYTGA</name>
<dbReference type="InterPro" id="IPR027417">
    <property type="entry name" value="P-loop_NTPase"/>
</dbReference>
<dbReference type="AlphaFoldDB" id="A0A8B6CRP4"/>
<organism evidence="2 3">
    <name type="scientific">Mytilus galloprovincialis</name>
    <name type="common">Mediterranean mussel</name>
    <dbReference type="NCBI Taxonomy" id="29158"/>
    <lineage>
        <taxon>Eukaryota</taxon>
        <taxon>Metazoa</taxon>
        <taxon>Spiralia</taxon>
        <taxon>Lophotrochozoa</taxon>
        <taxon>Mollusca</taxon>
        <taxon>Bivalvia</taxon>
        <taxon>Autobranchia</taxon>
        <taxon>Pteriomorphia</taxon>
        <taxon>Mytilida</taxon>
        <taxon>Mytiloidea</taxon>
        <taxon>Mytilidae</taxon>
        <taxon>Mytilinae</taxon>
        <taxon>Mytilus</taxon>
    </lineage>
</organism>
<dbReference type="OrthoDB" id="6149413at2759"/>
<keyword evidence="1" id="KW-0472">Membrane</keyword>
<reference evidence="2" key="1">
    <citation type="submission" date="2018-11" db="EMBL/GenBank/DDBJ databases">
        <authorList>
            <person name="Alioto T."/>
            <person name="Alioto T."/>
        </authorList>
    </citation>
    <scope>NUCLEOTIDE SEQUENCE</scope>
</reference>
<keyword evidence="3" id="KW-1185">Reference proteome</keyword>
<feature type="transmembrane region" description="Helical" evidence="1">
    <location>
        <begin position="374"/>
        <end position="394"/>
    </location>
</feature>
<feature type="transmembrane region" description="Helical" evidence="1">
    <location>
        <begin position="401"/>
        <end position="421"/>
    </location>
</feature>
<feature type="transmembrane region" description="Helical" evidence="1">
    <location>
        <begin position="307"/>
        <end position="333"/>
    </location>
</feature>
<keyword evidence="1" id="KW-0812">Transmembrane</keyword>
<dbReference type="EMBL" id="UYJE01002253">
    <property type="protein sequence ID" value="VDI09070.1"/>
    <property type="molecule type" value="Genomic_DNA"/>
</dbReference>
<keyword evidence="1" id="KW-1133">Transmembrane helix</keyword>